<evidence type="ECO:0000313" key="1">
    <source>
        <dbReference type="EMBL" id="ORY48721.1"/>
    </source>
</evidence>
<evidence type="ECO:0000313" key="2">
    <source>
        <dbReference type="Proteomes" id="UP000193642"/>
    </source>
</evidence>
<keyword evidence="2" id="KW-1185">Reference proteome</keyword>
<gene>
    <name evidence="1" type="ORF">BCR33DRAFT_42450</name>
</gene>
<protein>
    <submittedName>
        <fullName evidence="1">Uncharacterized protein</fullName>
    </submittedName>
</protein>
<proteinExistence type="predicted"/>
<accession>A0A1Y2CNW6</accession>
<comment type="caution">
    <text evidence="1">The sequence shown here is derived from an EMBL/GenBank/DDBJ whole genome shotgun (WGS) entry which is preliminary data.</text>
</comment>
<dbReference type="EMBL" id="MCGO01000011">
    <property type="protein sequence ID" value="ORY48721.1"/>
    <property type="molecule type" value="Genomic_DNA"/>
</dbReference>
<dbReference type="AlphaFoldDB" id="A0A1Y2CNW6"/>
<organism evidence="1 2">
    <name type="scientific">Rhizoclosmatium globosum</name>
    <dbReference type="NCBI Taxonomy" id="329046"/>
    <lineage>
        <taxon>Eukaryota</taxon>
        <taxon>Fungi</taxon>
        <taxon>Fungi incertae sedis</taxon>
        <taxon>Chytridiomycota</taxon>
        <taxon>Chytridiomycota incertae sedis</taxon>
        <taxon>Chytridiomycetes</taxon>
        <taxon>Chytridiales</taxon>
        <taxon>Chytriomycetaceae</taxon>
        <taxon>Rhizoclosmatium</taxon>
    </lineage>
</organism>
<reference evidence="1 2" key="1">
    <citation type="submission" date="2016-07" db="EMBL/GenBank/DDBJ databases">
        <title>Pervasive Adenine N6-methylation of Active Genes in Fungi.</title>
        <authorList>
            <consortium name="DOE Joint Genome Institute"/>
            <person name="Mondo S.J."/>
            <person name="Dannebaum R.O."/>
            <person name="Kuo R.C."/>
            <person name="Labutti K."/>
            <person name="Haridas S."/>
            <person name="Kuo A."/>
            <person name="Salamov A."/>
            <person name="Ahrendt S.R."/>
            <person name="Lipzen A."/>
            <person name="Sullivan W."/>
            <person name="Andreopoulos W.B."/>
            <person name="Clum A."/>
            <person name="Lindquist E."/>
            <person name="Daum C."/>
            <person name="Ramamoorthy G.K."/>
            <person name="Gryganskyi A."/>
            <person name="Culley D."/>
            <person name="Magnuson J.K."/>
            <person name="James T.Y."/>
            <person name="O'Malley M.A."/>
            <person name="Stajich J.E."/>
            <person name="Spatafora J.W."/>
            <person name="Visel A."/>
            <person name="Grigoriev I.V."/>
        </authorList>
    </citation>
    <scope>NUCLEOTIDE SEQUENCE [LARGE SCALE GENOMIC DNA]</scope>
    <source>
        <strain evidence="1 2">JEL800</strain>
    </source>
</reference>
<sequence length="154" mass="17713">MFASFQWRLVMQYYSKAFSALIVEGVAAMSLGQTDNDFQSAMPGSNFNKLTKYTGNKKIPNGIYTQEIQHAPRKMTVQTHDQTHSSRYSSLISCKQVIESSKHGRRMLPSANKFISYKQVSQRQPVHQRYIKYRDDIPHTLYKPRKQGATGFPC</sequence>
<dbReference type="Proteomes" id="UP000193642">
    <property type="component" value="Unassembled WGS sequence"/>
</dbReference>
<name>A0A1Y2CNW6_9FUNG</name>